<dbReference type="InterPro" id="IPR009078">
    <property type="entry name" value="Ferritin-like_SF"/>
</dbReference>
<sequence>MSENVPVVVAVSAQDEAKQLLQAAAEIEHALLIQYLYAAFSVRPSATRKTLINIAIQEMSHFLAVQNLLLLLGADPYLERYDISPNPDLDPFPFGLKSLRGKETLEAFVLAEMPVLETLKEADRAAILDIKSRIDPQSKFHRVGILYARIYWLFQQTSNPEGDWTDVSNTGDIGPLPQWHVTDFPGAPTFGTRQASREEKGARADGEKGEIWWQDYSGEGAFAEVDSRATALRAIYSIAVQGEGLASGGANSHFWIFFRALKTHGELEPSEFFPVPENPCTSTADGQTEISHPIARALCQILNDRYQIMLVSVAAALRRNRQDASENERRQVLVSWAFYEMKYSIPKLTSEIVDQPCKIGGDAEELCAGPTFELGNVSLSDDFDALERENRALHTRAKQSIDALVALGFDADVIAKIAATDRDRYPDI</sequence>
<dbReference type="EMBL" id="JACEGD010000033">
    <property type="protein sequence ID" value="MBH5390519.1"/>
    <property type="molecule type" value="Genomic_DNA"/>
</dbReference>
<dbReference type="Gene3D" id="1.20.1260.10">
    <property type="match status" value="1"/>
</dbReference>
<feature type="domain" description="Iminophenyl-pyruvate dimer synthase" evidence="1">
    <location>
        <begin position="21"/>
        <end position="257"/>
    </location>
</feature>
<protein>
    <recommendedName>
        <fullName evidence="1">Iminophenyl-pyruvate dimer synthase domain-containing protein</fullName>
    </recommendedName>
</protein>
<dbReference type="RefSeq" id="WP_197968558.1">
    <property type="nucleotide sequence ID" value="NZ_JACEGD010000033.1"/>
</dbReference>
<comment type="caution">
    <text evidence="2">The sequence shown here is derived from an EMBL/GenBank/DDBJ whole genome shotgun (WGS) entry which is preliminary data.</text>
</comment>
<accession>A0ABS0PBL0</accession>
<dbReference type="CDD" id="cd00657">
    <property type="entry name" value="Ferritin_like"/>
    <property type="match status" value="1"/>
</dbReference>
<dbReference type="Proteomes" id="UP001194539">
    <property type="component" value="Unassembled WGS sequence"/>
</dbReference>
<dbReference type="InterPro" id="IPR026820">
    <property type="entry name" value="VioB/RebD_dom"/>
</dbReference>
<dbReference type="Pfam" id="PF12902">
    <property type="entry name" value="Ferritin-like"/>
    <property type="match status" value="1"/>
</dbReference>
<reference evidence="2 3" key="1">
    <citation type="submission" date="2020-07" db="EMBL/GenBank/DDBJ databases">
        <title>Bradyrhizobium diversity isolated from nodules of indigenous legumes of Western Australia.</title>
        <authorList>
            <person name="Klepa M.S."/>
        </authorList>
    </citation>
    <scope>NUCLEOTIDE SEQUENCE [LARGE SCALE GENOMIC DNA]</scope>
    <source>
        <strain evidence="2 3">CNPSo 4019</strain>
    </source>
</reference>
<dbReference type="SUPFAM" id="SSF47240">
    <property type="entry name" value="Ferritin-like"/>
    <property type="match status" value="1"/>
</dbReference>
<dbReference type="InterPro" id="IPR012347">
    <property type="entry name" value="Ferritin-like"/>
</dbReference>
<evidence type="ECO:0000259" key="1">
    <source>
        <dbReference type="Pfam" id="PF12902"/>
    </source>
</evidence>
<evidence type="ECO:0000313" key="3">
    <source>
        <dbReference type="Proteomes" id="UP001194539"/>
    </source>
</evidence>
<gene>
    <name evidence="2" type="ORF">H1B27_30185</name>
</gene>
<name>A0ABS0PBL0_9BRAD</name>
<keyword evidence="3" id="KW-1185">Reference proteome</keyword>
<organism evidence="2 3">
    <name type="scientific">Bradyrhizobium diversitatis</name>
    <dbReference type="NCBI Taxonomy" id="2755406"/>
    <lineage>
        <taxon>Bacteria</taxon>
        <taxon>Pseudomonadati</taxon>
        <taxon>Pseudomonadota</taxon>
        <taxon>Alphaproteobacteria</taxon>
        <taxon>Hyphomicrobiales</taxon>
        <taxon>Nitrobacteraceae</taxon>
        <taxon>Bradyrhizobium</taxon>
    </lineage>
</organism>
<proteinExistence type="predicted"/>
<evidence type="ECO:0000313" key="2">
    <source>
        <dbReference type="EMBL" id="MBH5390519.1"/>
    </source>
</evidence>